<dbReference type="Proteomes" id="UP000250266">
    <property type="component" value="Unassembled WGS sequence"/>
</dbReference>
<feature type="compositionally biased region" description="Polar residues" evidence="1">
    <location>
        <begin position="14"/>
        <end position="24"/>
    </location>
</feature>
<feature type="compositionally biased region" description="Low complexity" evidence="1">
    <location>
        <begin position="132"/>
        <end position="144"/>
    </location>
</feature>
<organism evidence="2 3">
    <name type="scientific">Lepidopterella palustris CBS 459.81</name>
    <dbReference type="NCBI Taxonomy" id="1314670"/>
    <lineage>
        <taxon>Eukaryota</taxon>
        <taxon>Fungi</taxon>
        <taxon>Dikarya</taxon>
        <taxon>Ascomycota</taxon>
        <taxon>Pezizomycotina</taxon>
        <taxon>Dothideomycetes</taxon>
        <taxon>Pleosporomycetidae</taxon>
        <taxon>Mytilinidiales</taxon>
        <taxon>Argynnaceae</taxon>
        <taxon>Lepidopterella</taxon>
    </lineage>
</organism>
<feature type="region of interest" description="Disordered" evidence="1">
    <location>
        <begin position="60"/>
        <end position="107"/>
    </location>
</feature>
<keyword evidence="3" id="KW-1185">Reference proteome</keyword>
<evidence type="ECO:0000313" key="3">
    <source>
        <dbReference type="Proteomes" id="UP000250266"/>
    </source>
</evidence>
<proteinExistence type="predicted"/>
<name>A0A8E2JKI8_9PEZI</name>
<protein>
    <submittedName>
        <fullName evidence="2">Uncharacterized protein</fullName>
    </submittedName>
</protein>
<dbReference type="EMBL" id="KV744812">
    <property type="protein sequence ID" value="OCK85859.1"/>
    <property type="molecule type" value="Genomic_DNA"/>
</dbReference>
<gene>
    <name evidence="2" type="ORF">K432DRAFT_216850</name>
</gene>
<reference evidence="2 3" key="1">
    <citation type="journal article" date="2016" name="Nat. Commun.">
        <title>Ectomycorrhizal ecology is imprinted in the genome of the dominant symbiotic fungus Cenococcum geophilum.</title>
        <authorList>
            <consortium name="DOE Joint Genome Institute"/>
            <person name="Peter M."/>
            <person name="Kohler A."/>
            <person name="Ohm R.A."/>
            <person name="Kuo A."/>
            <person name="Krutzmann J."/>
            <person name="Morin E."/>
            <person name="Arend M."/>
            <person name="Barry K.W."/>
            <person name="Binder M."/>
            <person name="Choi C."/>
            <person name="Clum A."/>
            <person name="Copeland A."/>
            <person name="Grisel N."/>
            <person name="Haridas S."/>
            <person name="Kipfer T."/>
            <person name="LaButti K."/>
            <person name="Lindquist E."/>
            <person name="Lipzen A."/>
            <person name="Maire R."/>
            <person name="Meier B."/>
            <person name="Mihaltcheva S."/>
            <person name="Molinier V."/>
            <person name="Murat C."/>
            <person name="Poggeler S."/>
            <person name="Quandt C.A."/>
            <person name="Sperisen C."/>
            <person name="Tritt A."/>
            <person name="Tisserant E."/>
            <person name="Crous P.W."/>
            <person name="Henrissat B."/>
            <person name="Nehls U."/>
            <person name="Egli S."/>
            <person name="Spatafora J.W."/>
            <person name="Grigoriev I.V."/>
            <person name="Martin F.M."/>
        </authorList>
    </citation>
    <scope>NUCLEOTIDE SEQUENCE [LARGE SCALE GENOMIC DNA]</scope>
    <source>
        <strain evidence="2 3">CBS 459.81</strain>
    </source>
</reference>
<sequence length="171" mass="18381">MADAKSLLVAGDTTPLTKEATTAGEQLPRISFTSPSAPIGCDPHSSPSTLTFCTTSPINEDLKKDTTQGLGHAEQRPALAHRDANLAPPKPETQTQKQTQTLRKPIPAMEAFRRDWYKDWFRDHSVEKADPFGFSSAGTSTAASRNISRTGSPQPPACGNYETARRASLGG</sequence>
<evidence type="ECO:0000313" key="2">
    <source>
        <dbReference type="EMBL" id="OCK85859.1"/>
    </source>
</evidence>
<accession>A0A8E2JKI8</accession>
<feature type="region of interest" description="Disordered" evidence="1">
    <location>
        <begin position="129"/>
        <end position="171"/>
    </location>
</feature>
<feature type="compositionally biased region" description="Low complexity" evidence="1">
    <location>
        <begin position="92"/>
        <end position="105"/>
    </location>
</feature>
<dbReference type="AlphaFoldDB" id="A0A8E2JKI8"/>
<feature type="region of interest" description="Disordered" evidence="1">
    <location>
        <begin position="1"/>
        <end position="24"/>
    </location>
</feature>
<evidence type="ECO:0000256" key="1">
    <source>
        <dbReference type="SAM" id="MobiDB-lite"/>
    </source>
</evidence>